<dbReference type="PANTHER" id="PTHR38451">
    <property type="entry name" value="TRNA (ADENINE(22)-N(1))-METHYLTRANSFERASE"/>
    <property type="match status" value="1"/>
</dbReference>
<dbReference type="PIRSF" id="PIRSF018637">
    <property type="entry name" value="TrmK"/>
    <property type="match status" value="1"/>
</dbReference>
<keyword evidence="1" id="KW-0489">Methyltransferase</keyword>
<dbReference type="InterPro" id="IPR029063">
    <property type="entry name" value="SAM-dependent_MTases_sf"/>
</dbReference>
<dbReference type="CDD" id="cd02440">
    <property type="entry name" value="AdoMet_MTases"/>
    <property type="match status" value="1"/>
</dbReference>
<proteinExistence type="predicted"/>
<dbReference type="GO" id="GO:0160105">
    <property type="term" value="F:tRNA (adenine(22)-N1)-methyltransferase activity"/>
    <property type="evidence" value="ECO:0007669"/>
    <property type="project" value="InterPro"/>
</dbReference>
<dbReference type="SUPFAM" id="SSF53335">
    <property type="entry name" value="S-adenosyl-L-methionine-dependent methyltransferases"/>
    <property type="match status" value="1"/>
</dbReference>
<comment type="caution">
    <text evidence="1">The sequence shown here is derived from an EMBL/GenBank/DDBJ whole genome shotgun (WGS) entry which is preliminary data.</text>
</comment>
<dbReference type="PANTHER" id="PTHR38451:SF1">
    <property type="entry name" value="TRNA (ADENINE(22)-N(1))-METHYLTRANSFERASE"/>
    <property type="match status" value="1"/>
</dbReference>
<organism evidence="1 2">
    <name type="scientific">Clostridium innocuum</name>
    <dbReference type="NCBI Taxonomy" id="1522"/>
    <lineage>
        <taxon>Bacteria</taxon>
        <taxon>Bacillati</taxon>
        <taxon>Bacillota</taxon>
        <taxon>Clostridia</taxon>
        <taxon>Eubacteriales</taxon>
        <taxon>Clostridiaceae</taxon>
        <taxon>Clostridium</taxon>
    </lineage>
</organism>
<dbReference type="RefSeq" id="WP_044904745.1">
    <property type="nucleotide sequence ID" value="NZ_CP022722.1"/>
</dbReference>
<sequence length="220" mass="25421">MKLSTRLHTIFDMVQPCSVAADIGCDHGLLPIALIQSGKCAHVYACDVRKGPLSRAQEAIRQYGLQNSITTKLCDGLQGLEDDVEVVVIAGMGYDTICRILMKGDKQLKHYKQIILQCNTHVEDMRRWLHQNGFTIDAEQLVKDHHYYQMLSVHKEPSDMREDQYLFGVYLDRHPLFKEYWTYILEKQKIIIQHTQPHHDGYAAAVEKIKTIEKKLKELD</sequence>
<dbReference type="Proteomes" id="UP000030008">
    <property type="component" value="Unassembled WGS sequence"/>
</dbReference>
<reference evidence="1 2" key="1">
    <citation type="submission" date="2014-08" db="EMBL/GenBank/DDBJ databases">
        <title>Clostridium innocuum, an unnegligible vancomycin-resistant pathogen causing extra-intestinal infections.</title>
        <authorList>
            <person name="Feng Y."/>
            <person name="Chiu C.-H."/>
        </authorList>
    </citation>
    <scope>NUCLEOTIDE SEQUENCE [LARGE SCALE GENOMIC DNA]</scope>
    <source>
        <strain evidence="1 2">AN88</strain>
    </source>
</reference>
<gene>
    <name evidence="1" type="ORF">CIAN88_07000</name>
</gene>
<protein>
    <submittedName>
        <fullName evidence="1">SAM-dependent methyltransferase</fullName>
    </submittedName>
</protein>
<accession>A0A099I774</accession>
<evidence type="ECO:0000313" key="1">
    <source>
        <dbReference type="EMBL" id="KGJ53809.1"/>
    </source>
</evidence>
<dbReference type="InterPro" id="IPR006901">
    <property type="entry name" value="TrmK"/>
</dbReference>
<evidence type="ECO:0000313" key="2">
    <source>
        <dbReference type="Proteomes" id="UP000030008"/>
    </source>
</evidence>
<name>A0A099I774_CLOIN</name>
<dbReference type="AlphaFoldDB" id="A0A099I774"/>
<dbReference type="EMBL" id="JQIF01000032">
    <property type="protein sequence ID" value="KGJ53809.1"/>
    <property type="molecule type" value="Genomic_DNA"/>
</dbReference>
<dbReference type="GO" id="GO:0032259">
    <property type="term" value="P:methylation"/>
    <property type="evidence" value="ECO:0007669"/>
    <property type="project" value="UniProtKB-KW"/>
</dbReference>
<dbReference type="Gene3D" id="3.40.50.150">
    <property type="entry name" value="Vaccinia Virus protein VP39"/>
    <property type="match status" value="1"/>
</dbReference>
<keyword evidence="1" id="KW-0808">Transferase</keyword>
<dbReference type="Pfam" id="PF12847">
    <property type="entry name" value="Methyltransf_18"/>
    <property type="match status" value="1"/>
</dbReference>